<dbReference type="CDD" id="cd02012">
    <property type="entry name" value="TPP_TK"/>
    <property type="match status" value="1"/>
</dbReference>
<feature type="binding site" evidence="13">
    <location>
        <position position="436"/>
    </location>
    <ligand>
        <name>thiamine diphosphate</name>
        <dbReference type="ChEBI" id="CHEBI:58937"/>
    </ligand>
</feature>
<evidence type="ECO:0000256" key="12">
    <source>
        <dbReference type="PIRSR" id="PIRSR605478-2"/>
    </source>
</evidence>
<dbReference type="InterPro" id="IPR029061">
    <property type="entry name" value="THDP-binding"/>
</dbReference>
<comment type="similarity">
    <text evidence="1 16">Belongs to the transketolase family.</text>
</comment>
<sequence>MEKQIDQLTVDAIRTLSIDMINKANSGHPGLPMGAAPMAYTLWSRVMVHHPKDPNWFNRDRFVLSAGHGSALLYSLLHLFGYGLTIDDLKQFRQFGSKTPGHPEYGHTPGVEATTGPLGQGFAMAAGMAMAEAHLAGTYNRPAYPVVDHYTYVLSSDGDLMEGVTAESASLAGHLKLGKLIVLYDSNRISLDGGTNMSFTENVQKRFQSYGWQTLTVEDGNNLNAIEQALNQAKADIHHPSLIEVRTVIGYGAPDIAGKHQAHGSPLGDQEAALAKKGYGWTFDPFDVPEEVYRHCAENIQNGVAAEENWKRLLTEYTKVYPDEGRELLSVINGDLPKNYDAELPDYQAGTEGATRSLSGEVMQALNKRIPDLFGGAADLFSSVKTYLKDSGDFQPGNYAGKNIWFGVREFAMAGMVNGMTLHGGVQAYGSTFFSFSDYLKPAIRLAALMKVPSIFVFTHDSIAVGEDGPSHEPIEQLAGLRSIPNLNVIRPADAVETREAWKQAVESRDEPTVLVLTRQSIKTYQGEVEQAPEGVKRGGYVVSPADTTKEEDGILIATGSEVGLAIEAQQLLLREHVNVRVVSLPSFERFDAQSKAYRDQVLPPKLKKRIGIEMASSFGWDRYVGSAGTYLTVERFGASGKGKDVTAAYGFTPEHVARLFTEYLTREK</sequence>
<dbReference type="FunFam" id="3.40.50.970:FF:000003">
    <property type="entry name" value="Transketolase"/>
    <property type="match status" value="1"/>
</dbReference>
<feature type="binding site" evidence="12">
    <location>
        <position position="383"/>
    </location>
    <ligand>
        <name>substrate</name>
    </ligand>
</feature>
<dbReference type="InterPro" id="IPR005474">
    <property type="entry name" value="Transketolase_N"/>
</dbReference>
<feature type="binding site" evidence="12">
    <location>
        <position position="460"/>
    </location>
    <ligand>
        <name>substrate</name>
    </ligand>
</feature>
<feature type="binding site" evidence="13">
    <location>
        <position position="158"/>
    </location>
    <ligand>
        <name>thiamine diphosphate</name>
        <dbReference type="ChEBI" id="CHEBI:58937"/>
    </ligand>
</feature>
<dbReference type="InterPro" id="IPR020826">
    <property type="entry name" value="Transketolase_BS"/>
</dbReference>
<dbReference type="Pfam" id="PF00456">
    <property type="entry name" value="Transketolase_N"/>
    <property type="match status" value="1"/>
</dbReference>
<dbReference type="Gene3D" id="3.40.50.920">
    <property type="match status" value="1"/>
</dbReference>
<dbReference type="Pfam" id="PF22613">
    <property type="entry name" value="Transketolase_C_1"/>
    <property type="match status" value="1"/>
</dbReference>
<dbReference type="PROSITE" id="PS00802">
    <property type="entry name" value="TRANSKETOLASE_2"/>
    <property type="match status" value="1"/>
</dbReference>
<dbReference type="PANTHER" id="PTHR43522">
    <property type="entry name" value="TRANSKETOLASE"/>
    <property type="match status" value="1"/>
</dbReference>
<dbReference type="SUPFAM" id="SSF52518">
    <property type="entry name" value="Thiamin diphosphate-binding fold (THDP-binding)"/>
    <property type="match status" value="2"/>
</dbReference>
<feature type="site" description="Important for catalytic activity" evidence="15">
    <location>
        <position position="28"/>
    </location>
</feature>
<organism evidence="18">
    <name type="scientific">Sporolactobacillus sp. Y61</name>
    <dbReference type="NCBI Taxonomy" id="3160863"/>
    <lineage>
        <taxon>Bacteria</taxon>
        <taxon>Bacillati</taxon>
        <taxon>Bacillota</taxon>
        <taxon>Bacilli</taxon>
        <taxon>Bacillales</taxon>
        <taxon>Sporolactobacillaceae</taxon>
        <taxon>Sporolactobacillus</taxon>
    </lineage>
</organism>
<comment type="cofactor">
    <cofactor evidence="13">
        <name>thiamine diphosphate</name>
        <dbReference type="ChEBI" id="CHEBI:58937"/>
    </cofactor>
    <text evidence="13">Binds 1 thiamine pyrophosphate per subunit. During the reaction, the substrate forms a covalent intermediate with the cofactor.</text>
</comment>
<feature type="binding site" evidence="14">
    <location>
        <position position="157"/>
    </location>
    <ligand>
        <name>Mg(2+)</name>
        <dbReference type="ChEBI" id="CHEBI:18420"/>
    </ligand>
</feature>
<feature type="binding site" evidence="12">
    <location>
        <position position="468"/>
    </location>
    <ligand>
        <name>substrate</name>
    </ligand>
</feature>
<dbReference type="CDD" id="cd07033">
    <property type="entry name" value="TPP_PYR_DXS_TK_like"/>
    <property type="match status" value="1"/>
</dbReference>
<dbReference type="PROSITE" id="PS00801">
    <property type="entry name" value="TRANSKETOLASE_1"/>
    <property type="match status" value="1"/>
</dbReference>
<comment type="cofactor">
    <cofactor evidence="16">
        <name>Mg(2+)</name>
        <dbReference type="ChEBI" id="CHEBI:18420"/>
    </cofactor>
    <cofactor evidence="16">
        <name>Ca(2+)</name>
        <dbReference type="ChEBI" id="CHEBI:29108"/>
    </cofactor>
    <cofactor evidence="16">
        <name>Mn(2+)</name>
        <dbReference type="ChEBI" id="CHEBI:29035"/>
    </cofactor>
    <cofactor evidence="16">
        <name>Co(2+)</name>
        <dbReference type="ChEBI" id="CHEBI:48828"/>
    </cofactor>
    <text evidence="16">Binds 1 Mg(2+) ion per subunit. Can also utilize other divalent metal cations, such as Ca(2+), Mn(2+) and Co(2+).</text>
</comment>
<evidence type="ECO:0000256" key="5">
    <source>
        <dbReference type="ARBA" id="ARBA00022679"/>
    </source>
</evidence>
<comment type="cofactor">
    <cofactor evidence="14">
        <name>Mg(2+)</name>
        <dbReference type="ChEBI" id="CHEBI:18420"/>
    </cofactor>
    <text evidence="14">Binds 1 Mg(2+) ion per subunit. Can also utilize other divalent metal cations, such as Ca(2+), Mn(2+) and Co(2+).</text>
</comment>
<feature type="binding site" evidence="13">
    <location>
        <position position="263"/>
    </location>
    <ligand>
        <name>thiamine diphosphate</name>
        <dbReference type="ChEBI" id="CHEBI:58937"/>
    </ligand>
</feature>
<feature type="binding site" evidence="12">
    <location>
        <position position="472"/>
    </location>
    <ligand>
        <name>substrate</name>
    </ligand>
</feature>
<dbReference type="GO" id="GO:0005829">
    <property type="term" value="C:cytosol"/>
    <property type="evidence" value="ECO:0007669"/>
    <property type="project" value="TreeGrafter"/>
</dbReference>
<dbReference type="InterPro" id="IPR049557">
    <property type="entry name" value="Transketolase_CS"/>
</dbReference>
<keyword evidence="6 14" id="KW-0479">Metal-binding</keyword>
<feature type="binding site" evidence="13">
    <location>
        <position position="68"/>
    </location>
    <ligand>
        <name>thiamine diphosphate</name>
        <dbReference type="ChEBI" id="CHEBI:58937"/>
    </ligand>
</feature>
<dbReference type="InterPro" id="IPR005478">
    <property type="entry name" value="Transketolase_bac-like"/>
</dbReference>
<dbReference type="GO" id="GO:0004802">
    <property type="term" value="F:transketolase activity"/>
    <property type="evidence" value="ECO:0007669"/>
    <property type="project" value="UniProtKB-UniRule"/>
</dbReference>
<dbReference type="RefSeq" id="WP_353949119.1">
    <property type="nucleotide sequence ID" value="NZ_CP159510.1"/>
</dbReference>
<gene>
    <name evidence="18" type="primary">tkt</name>
    <name evidence="18" type="ORF">ABNN70_06135</name>
</gene>
<dbReference type="Pfam" id="PF02779">
    <property type="entry name" value="Transket_pyr"/>
    <property type="match status" value="1"/>
</dbReference>
<comment type="function">
    <text evidence="16">Catalyzes the transfer of a two-carbon ketol group from a ketose donor to an aldose acceptor, via a covalent intermediate with the cofactor thiamine pyrophosphate.</text>
</comment>
<comment type="subunit">
    <text evidence="2 16">Homodimer.</text>
</comment>
<dbReference type="SMART" id="SM00861">
    <property type="entry name" value="Transket_pyr"/>
    <property type="match status" value="1"/>
</dbReference>
<keyword evidence="7 14" id="KW-0460">Magnesium</keyword>
<dbReference type="InterPro" id="IPR005475">
    <property type="entry name" value="Transketolase-like_Pyr-bd"/>
</dbReference>
<evidence type="ECO:0000313" key="18">
    <source>
        <dbReference type="EMBL" id="XCJ18037.1"/>
    </source>
</evidence>
<keyword evidence="8 13" id="KW-0786">Thiamine pyrophosphate</keyword>
<evidence type="ECO:0000256" key="14">
    <source>
        <dbReference type="PIRSR" id="PIRSR605478-4"/>
    </source>
</evidence>
<evidence type="ECO:0000256" key="8">
    <source>
        <dbReference type="ARBA" id="ARBA00023052"/>
    </source>
</evidence>
<evidence type="ECO:0000256" key="6">
    <source>
        <dbReference type="ARBA" id="ARBA00022723"/>
    </source>
</evidence>
<accession>A0AAU8IIN3</accession>
<feature type="binding site" evidence="12">
    <location>
        <position position="519"/>
    </location>
    <ligand>
        <name>substrate</name>
    </ligand>
</feature>
<name>A0AAU8IIN3_9BACL</name>
<feature type="binding site" evidence="13">
    <location>
        <position position="187"/>
    </location>
    <ligand>
        <name>thiamine diphosphate</name>
        <dbReference type="ChEBI" id="CHEBI:58937"/>
    </ligand>
</feature>
<evidence type="ECO:0000256" key="9">
    <source>
        <dbReference type="ARBA" id="ARBA00049473"/>
    </source>
</evidence>
<evidence type="ECO:0000256" key="15">
    <source>
        <dbReference type="PIRSR" id="PIRSR605478-5"/>
    </source>
</evidence>
<feature type="binding site" evidence="12">
    <location>
        <position position="263"/>
    </location>
    <ligand>
        <name>substrate</name>
    </ligand>
</feature>
<evidence type="ECO:0000256" key="16">
    <source>
        <dbReference type="RuleBase" id="RU004996"/>
    </source>
</evidence>
<evidence type="ECO:0000256" key="7">
    <source>
        <dbReference type="ARBA" id="ARBA00022842"/>
    </source>
</evidence>
<evidence type="ECO:0000256" key="4">
    <source>
        <dbReference type="ARBA" id="ARBA00016662"/>
    </source>
</evidence>
<feature type="domain" description="Transketolase-like pyrimidine-binding" evidence="17">
    <location>
        <begin position="353"/>
        <end position="524"/>
    </location>
</feature>
<dbReference type="GO" id="GO:0046872">
    <property type="term" value="F:metal ion binding"/>
    <property type="evidence" value="ECO:0007669"/>
    <property type="project" value="UniProtKB-KW"/>
</dbReference>
<reference evidence="18" key="1">
    <citation type="submission" date="2024-06" db="EMBL/GenBank/DDBJ databases">
        <authorList>
            <person name="Fan A."/>
            <person name="Zhang F.Y."/>
            <person name="Zhang L."/>
        </authorList>
    </citation>
    <scope>NUCLEOTIDE SEQUENCE</scope>
    <source>
        <strain evidence="18">Y61</strain>
    </source>
</reference>
<dbReference type="PANTHER" id="PTHR43522:SF2">
    <property type="entry name" value="TRANSKETOLASE 1-RELATED"/>
    <property type="match status" value="1"/>
</dbReference>
<comment type="catalytic activity">
    <reaction evidence="9 16">
        <text>D-sedoheptulose 7-phosphate + D-glyceraldehyde 3-phosphate = aldehydo-D-ribose 5-phosphate + D-xylulose 5-phosphate</text>
        <dbReference type="Rhea" id="RHEA:10508"/>
        <dbReference type="ChEBI" id="CHEBI:57483"/>
        <dbReference type="ChEBI" id="CHEBI:57737"/>
        <dbReference type="ChEBI" id="CHEBI:58273"/>
        <dbReference type="ChEBI" id="CHEBI:59776"/>
        <dbReference type="EC" id="2.2.1.1"/>
    </reaction>
</comment>
<feature type="binding site" evidence="12">
    <location>
        <position position="356"/>
    </location>
    <ligand>
        <name>substrate</name>
    </ligand>
</feature>
<dbReference type="FunFam" id="3.40.50.920:FF:000003">
    <property type="entry name" value="Transketolase"/>
    <property type="match status" value="1"/>
</dbReference>
<feature type="active site" description="Proton donor" evidence="11">
    <location>
        <position position="410"/>
    </location>
</feature>
<dbReference type="InterPro" id="IPR033247">
    <property type="entry name" value="Transketolase_fam"/>
</dbReference>
<dbReference type="InterPro" id="IPR009014">
    <property type="entry name" value="Transketo_C/PFOR_II"/>
</dbReference>
<dbReference type="GO" id="GO:0006098">
    <property type="term" value="P:pentose-phosphate shunt"/>
    <property type="evidence" value="ECO:0007669"/>
    <property type="project" value="TreeGrafter"/>
</dbReference>
<dbReference type="NCBIfam" id="TIGR00232">
    <property type="entry name" value="tktlase_bact"/>
    <property type="match status" value="1"/>
</dbReference>
<evidence type="ECO:0000256" key="2">
    <source>
        <dbReference type="ARBA" id="ARBA00011738"/>
    </source>
</evidence>
<proteinExistence type="inferred from homology"/>
<evidence type="ECO:0000256" key="13">
    <source>
        <dbReference type="PIRSR" id="PIRSR605478-3"/>
    </source>
</evidence>
<dbReference type="EC" id="2.2.1.1" evidence="3 10"/>
<keyword evidence="16" id="KW-0106">Calcium</keyword>
<keyword evidence="5 16" id="KW-0808">Transferase</keyword>
<feature type="binding site" evidence="13">
    <location>
        <begin position="116"/>
        <end position="118"/>
    </location>
    <ligand>
        <name>thiamine diphosphate</name>
        <dbReference type="ChEBI" id="CHEBI:58937"/>
    </ligand>
</feature>
<evidence type="ECO:0000256" key="3">
    <source>
        <dbReference type="ARBA" id="ARBA00013152"/>
    </source>
</evidence>
<feature type="binding site" evidence="12">
    <location>
        <position position="28"/>
    </location>
    <ligand>
        <name>substrate</name>
    </ligand>
</feature>
<dbReference type="InterPro" id="IPR055152">
    <property type="entry name" value="Transketolase-like_C_2"/>
</dbReference>
<dbReference type="SUPFAM" id="SSF52922">
    <property type="entry name" value="TK C-terminal domain-like"/>
    <property type="match status" value="1"/>
</dbReference>
<evidence type="ECO:0000256" key="1">
    <source>
        <dbReference type="ARBA" id="ARBA00007131"/>
    </source>
</evidence>
<protein>
    <recommendedName>
        <fullName evidence="4 10">Transketolase</fullName>
        <ecNumber evidence="3 10">2.2.1.1</ecNumber>
    </recommendedName>
</protein>
<dbReference type="Gene3D" id="3.40.50.970">
    <property type="match status" value="2"/>
</dbReference>
<evidence type="ECO:0000256" key="10">
    <source>
        <dbReference type="NCBIfam" id="TIGR00232"/>
    </source>
</evidence>
<dbReference type="FunFam" id="3.40.50.970:FF:000004">
    <property type="entry name" value="Transketolase"/>
    <property type="match status" value="1"/>
</dbReference>
<evidence type="ECO:0000259" key="17">
    <source>
        <dbReference type="SMART" id="SM00861"/>
    </source>
</evidence>
<dbReference type="AlphaFoldDB" id="A0AAU8IIN3"/>
<evidence type="ECO:0000256" key="11">
    <source>
        <dbReference type="PIRSR" id="PIRSR605478-1"/>
    </source>
</evidence>
<feature type="binding site" evidence="14">
    <location>
        <position position="187"/>
    </location>
    <ligand>
        <name>Mg(2+)</name>
        <dbReference type="ChEBI" id="CHEBI:18420"/>
    </ligand>
</feature>
<feature type="site" description="Important for catalytic activity" evidence="15">
    <location>
        <position position="263"/>
    </location>
</feature>
<feature type="binding site" evidence="14">
    <location>
        <position position="189"/>
    </location>
    <ligand>
        <name>Mg(2+)</name>
        <dbReference type="ChEBI" id="CHEBI:18420"/>
    </ligand>
</feature>
<dbReference type="EMBL" id="CP159510">
    <property type="protein sequence ID" value="XCJ18037.1"/>
    <property type="molecule type" value="Genomic_DNA"/>
</dbReference>